<evidence type="ECO:0000256" key="1">
    <source>
        <dbReference type="ARBA" id="ARBA00001933"/>
    </source>
</evidence>
<feature type="domain" description="Tryptophan synthase beta chain-like PALP" evidence="4">
    <location>
        <begin position="18"/>
        <end position="136"/>
    </location>
</feature>
<dbReference type="GO" id="GO:0019148">
    <property type="term" value="F:D-cysteine desulfhydrase activity"/>
    <property type="evidence" value="ECO:0007669"/>
    <property type="project" value="TreeGrafter"/>
</dbReference>
<feature type="non-terminal residue" evidence="5">
    <location>
        <position position="1"/>
    </location>
</feature>
<dbReference type="Proteomes" id="UP001165082">
    <property type="component" value="Unassembled WGS sequence"/>
</dbReference>
<comment type="caution">
    <text evidence="5">The sequence shown here is derived from an EMBL/GenBank/DDBJ whole genome shotgun (WGS) entry which is preliminary data.</text>
</comment>
<protein>
    <recommendedName>
        <fullName evidence="4">Tryptophan synthase beta chain-like PALP domain-containing protein</fullName>
    </recommendedName>
</protein>
<dbReference type="InterPro" id="IPR001926">
    <property type="entry name" value="TrpB-like_PALP"/>
</dbReference>
<dbReference type="InterPro" id="IPR036052">
    <property type="entry name" value="TrpB-like_PALP_sf"/>
</dbReference>
<feature type="non-terminal residue" evidence="5">
    <location>
        <position position="169"/>
    </location>
</feature>
<evidence type="ECO:0000313" key="6">
    <source>
        <dbReference type="Proteomes" id="UP001165082"/>
    </source>
</evidence>
<dbReference type="SUPFAM" id="SSF53686">
    <property type="entry name" value="Tryptophan synthase beta subunit-like PLP-dependent enzymes"/>
    <property type="match status" value="1"/>
</dbReference>
<dbReference type="AlphaFoldDB" id="A0A9W6ZVW5"/>
<comment type="cofactor">
    <cofactor evidence="1">
        <name>pyridoxal 5'-phosphate</name>
        <dbReference type="ChEBI" id="CHEBI:597326"/>
    </cofactor>
</comment>
<evidence type="ECO:0000313" key="5">
    <source>
        <dbReference type="EMBL" id="GMH60651.1"/>
    </source>
</evidence>
<reference evidence="5" key="1">
    <citation type="submission" date="2022-07" db="EMBL/GenBank/DDBJ databases">
        <title>Genome analysis of Parmales, a sister group of diatoms, reveals the evolutionary specialization of diatoms from phago-mixotrophs to photoautotrophs.</title>
        <authorList>
            <person name="Ban H."/>
            <person name="Sato S."/>
            <person name="Yoshikawa S."/>
            <person name="Kazumasa Y."/>
            <person name="Nakamura Y."/>
            <person name="Ichinomiya M."/>
            <person name="Saitoh K."/>
            <person name="Sato N."/>
            <person name="Blanc-Mathieu R."/>
            <person name="Endo H."/>
            <person name="Kuwata A."/>
            <person name="Ogata H."/>
        </authorList>
    </citation>
    <scope>NUCLEOTIDE SEQUENCE</scope>
</reference>
<keyword evidence="3" id="KW-0663">Pyridoxal phosphate</keyword>
<dbReference type="PANTHER" id="PTHR43780">
    <property type="entry name" value="1-AMINOCYCLOPROPANE-1-CARBOXYLATE DEAMINASE-RELATED"/>
    <property type="match status" value="1"/>
</dbReference>
<dbReference type="EMBL" id="BRXZ01003729">
    <property type="protein sequence ID" value="GMH60651.1"/>
    <property type="molecule type" value="Genomic_DNA"/>
</dbReference>
<dbReference type="OrthoDB" id="201248at2759"/>
<dbReference type="InterPro" id="IPR027278">
    <property type="entry name" value="ACCD_DCysDesulf"/>
</dbReference>
<dbReference type="Gene3D" id="3.40.50.1100">
    <property type="match status" value="1"/>
</dbReference>
<sequence>SVDSVGSVDSVDSVGSVGNLLISRTVNSSIHTVTTSEYAALGSSSLLSTLSEKLESSGRKPYVIPVGGSNALGTFGYIEAAAELRLQWDSSPDLQTVTDVVVTCGSGGTAAGVAQGFKEFWPDHERPKIHAVGVCDSPGYFVGVVGGILTDMGFYPCLEDATAWVRGNV</sequence>
<dbReference type="Pfam" id="PF00291">
    <property type="entry name" value="PALP"/>
    <property type="match status" value="1"/>
</dbReference>
<evidence type="ECO:0000256" key="3">
    <source>
        <dbReference type="ARBA" id="ARBA00022898"/>
    </source>
</evidence>
<accession>A0A9W6ZVW5</accession>
<comment type="similarity">
    <text evidence="2">Belongs to the ACC deaminase/D-cysteine desulfhydrase family.</text>
</comment>
<evidence type="ECO:0000259" key="4">
    <source>
        <dbReference type="Pfam" id="PF00291"/>
    </source>
</evidence>
<evidence type="ECO:0000256" key="2">
    <source>
        <dbReference type="ARBA" id="ARBA00008639"/>
    </source>
</evidence>
<proteinExistence type="inferred from homology"/>
<gene>
    <name evidence="5" type="ORF">TrRE_jg676</name>
</gene>
<dbReference type="PANTHER" id="PTHR43780:SF2">
    <property type="entry name" value="1-AMINOCYCLOPROPANE-1-CARBOXYLATE DEAMINASE-RELATED"/>
    <property type="match status" value="1"/>
</dbReference>
<name>A0A9W6ZVW5_9STRA</name>
<keyword evidence="6" id="KW-1185">Reference proteome</keyword>
<organism evidence="5 6">
    <name type="scientific">Triparma retinervis</name>
    <dbReference type="NCBI Taxonomy" id="2557542"/>
    <lineage>
        <taxon>Eukaryota</taxon>
        <taxon>Sar</taxon>
        <taxon>Stramenopiles</taxon>
        <taxon>Ochrophyta</taxon>
        <taxon>Bolidophyceae</taxon>
        <taxon>Parmales</taxon>
        <taxon>Triparmaceae</taxon>
        <taxon>Triparma</taxon>
    </lineage>
</organism>